<comment type="caution">
    <text evidence="3">The sequence shown here is derived from an EMBL/GenBank/DDBJ whole genome shotgun (WGS) entry which is preliminary data.</text>
</comment>
<dbReference type="Gene3D" id="3.30.110.70">
    <property type="entry name" value="Hypothetical protein apc22750. Chain B"/>
    <property type="match status" value="1"/>
</dbReference>
<dbReference type="PANTHER" id="PTHR34068">
    <property type="entry name" value="UPF0145 PROTEIN YBJQ"/>
    <property type="match status" value="1"/>
</dbReference>
<dbReference type="Proteomes" id="UP000286678">
    <property type="component" value="Unassembled WGS sequence"/>
</dbReference>
<comment type="similarity">
    <text evidence="1 2">Belongs to the UPF0145 family.</text>
</comment>
<accession>A0A432XPY9</accession>
<name>A0A432XPY9_9GAMM</name>
<dbReference type="AlphaFoldDB" id="A0A432XPY9"/>
<sequence length="113" mass="11974">MKHIPVVTTETVAGATIAAHLGIVRGNTIRARHVGRDILAAFRNLVGGEITDYTKLMAESREQALDRLQAEAESLGADAVVSVRFTTSMLAHGAAELLVYGTAVKLSADKSDN</sequence>
<dbReference type="EMBL" id="PIPT01000001">
    <property type="protein sequence ID" value="RUO50770.1"/>
    <property type="molecule type" value="Genomic_DNA"/>
</dbReference>
<organism evidence="3 4">
    <name type="scientific">Pseudidiomarina aquimaris</name>
    <dbReference type="NCBI Taxonomy" id="641841"/>
    <lineage>
        <taxon>Bacteria</taxon>
        <taxon>Pseudomonadati</taxon>
        <taxon>Pseudomonadota</taxon>
        <taxon>Gammaproteobacteria</taxon>
        <taxon>Alteromonadales</taxon>
        <taxon>Idiomarinaceae</taxon>
        <taxon>Pseudidiomarina</taxon>
    </lineage>
</organism>
<evidence type="ECO:0000256" key="1">
    <source>
        <dbReference type="ARBA" id="ARBA00010751"/>
    </source>
</evidence>
<reference evidence="4" key="1">
    <citation type="journal article" date="2018" name="Front. Microbiol.">
        <title>Genome-Based Analysis Reveals the Taxonomy and Diversity of the Family Idiomarinaceae.</title>
        <authorList>
            <person name="Liu Y."/>
            <person name="Lai Q."/>
            <person name="Shao Z."/>
        </authorList>
    </citation>
    <scope>NUCLEOTIDE SEQUENCE [LARGE SCALE GENOMIC DNA]</scope>
    <source>
        <strain evidence="4">SW15</strain>
    </source>
</reference>
<dbReference type="Pfam" id="PF01906">
    <property type="entry name" value="YbjQ_1"/>
    <property type="match status" value="1"/>
</dbReference>
<evidence type="ECO:0000313" key="4">
    <source>
        <dbReference type="Proteomes" id="UP000286678"/>
    </source>
</evidence>
<keyword evidence="4" id="KW-1185">Reference proteome</keyword>
<dbReference type="OrthoDB" id="9796448at2"/>
<protein>
    <recommendedName>
        <fullName evidence="2">UPF0145 protein CWE21_01300</fullName>
    </recommendedName>
</protein>
<evidence type="ECO:0000313" key="3">
    <source>
        <dbReference type="EMBL" id="RUO50770.1"/>
    </source>
</evidence>
<dbReference type="InterPro" id="IPR002765">
    <property type="entry name" value="UPF0145_YbjQ-like"/>
</dbReference>
<dbReference type="InterPro" id="IPR035439">
    <property type="entry name" value="UPF0145_dom_sf"/>
</dbReference>
<evidence type="ECO:0000256" key="2">
    <source>
        <dbReference type="HAMAP-Rule" id="MF_00338"/>
    </source>
</evidence>
<proteinExistence type="inferred from homology"/>
<gene>
    <name evidence="3" type="ORF">CWE21_01300</name>
</gene>
<dbReference type="SUPFAM" id="SSF117782">
    <property type="entry name" value="YbjQ-like"/>
    <property type="match status" value="1"/>
</dbReference>
<dbReference type="RefSeq" id="WP_126832412.1">
    <property type="nucleotide sequence ID" value="NZ_JBLXIO010000004.1"/>
</dbReference>
<dbReference type="HAMAP" id="MF_00338">
    <property type="entry name" value="UPF0145"/>
    <property type="match status" value="1"/>
</dbReference>
<dbReference type="PANTHER" id="PTHR34068:SF2">
    <property type="entry name" value="UPF0145 PROTEIN SCO3412"/>
    <property type="match status" value="1"/>
</dbReference>